<organism evidence="2 3">
    <name type="scientific">Clonostachys chloroleuca</name>
    <dbReference type="NCBI Taxonomy" id="1926264"/>
    <lineage>
        <taxon>Eukaryota</taxon>
        <taxon>Fungi</taxon>
        <taxon>Dikarya</taxon>
        <taxon>Ascomycota</taxon>
        <taxon>Pezizomycotina</taxon>
        <taxon>Sordariomycetes</taxon>
        <taxon>Hypocreomycetidae</taxon>
        <taxon>Hypocreales</taxon>
        <taxon>Bionectriaceae</taxon>
        <taxon>Clonostachys</taxon>
    </lineage>
</organism>
<keyword evidence="3" id="KW-1185">Reference proteome</keyword>
<evidence type="ECO:0000256" key="1">
    <source>
        <dbReference type="SAM" id="MobiDB-lite"/>
    </source>
</evidence>
<sequence>MGVRPLVPVDICWDSPDRKLDALKLGPLETPGFVKHGGGKGSELSSQEGWNGPTPAKCSDVD</sequence>
<dbReference type="Proteomes" id="UP001160390">
    <property type="component" value="Unassembled WGS sequence"/>
</dbReference>
<evidence type="ECO:0000313" key="3">
    <source>
        <dbReference type="Proteomes" id="UP001160390"/>
    </source>
</evidence>
<dbReference type="EMBL" id="CABFNP030001316">
    <property type="protein sequence ID" value="CAI6099443.1"/>
    <property type="molecule type" value="Genomic_DNA"/>
</dbReference>
<dbReference type="AlphaFoldDB" id="A0AA35QCJ0"/>
<reference evidence="2" key="1">
    <citation type="submission" date="2023-01" db="EMBL/GenBank/DDBJ databases">
        <authorList>
            <person name="Piombo E."/>
        </authorList>
    </citation>
    <scope>NUCLEOTIDE SEQUENCE</scope>
</reference>
<evidence type="ECO:0000313" key="2">
    <source>
        <dbReference type="EMBL" id="CAI6099443.1"/>
    </source>
</evidence>
<gene>
    <name evidence="2" type="ORF">CCHLO57077_00009714</name>
</gene>
<accession>A0AA35QCJ0</accession>
<name>A0AA35QCJ0_9HYPO</name>
<feature type="region of interest" description="Disordered" evidence="1">
    <location>
        <begin position="30"/>
        <end position="62"/>
    </location>
</feature>
<proteinExistence type="predicted"/>
<comment type="caution">
    <text evidence="2">The sequence shown here is derived from an EMBL/GenBank/DDBJ whole genome shotgun (WGS) entry which is preliminary data.</text>
</comment>
<protein>
    <submittedName>
        <fullName evidence="2">Uncharacterized protein</fullName>
    </submittedName>
</protein>